<dbReference type="Proteomes" id="UP000053660">
    <property type="component" value="Unassembled WGS sequence"/>
</dbReference>
<proteinExistence type="predicted"/>
<evidence type="ECO:0000313" key="2">
    <source>
        <dbReference type="Proteomes" id="UP000053660"/>
    </source>
</evidence>
<evidence type="ECO:0000313" key="1">
    <source>
        <dbReference type="EMBL" id="KHJ87704.1"/>
    </source>
</evidence>
<reference evidence="1 2" key="1">
    <citation type="submission" date="2014-03" db="EMBL/GenBank/DDBJ databases">
        <title>Draft genome of the hookworm Oesophagostomum dentatum.</title>
        <authorList>
            <person name="Mitreva M."/>
        </authorList>
    </citation>
    <scope>NUCLEOTIDE SEQUENCE [LARGE SCALE GENOMIC DNA]</scope>
    <source>
        <strain evidence="1 2">OD-Hann</strain>
    </source>
</reference>
<dbReference type="EMBL" id="KN557218">
    <property type="protein sequence ID" value="KHJ87704.1"/>
    <property type="molecule type" value="Genomic_DNA"/>
</dbReference>
<name>A0A0B1SRZ1_OESDE</name>
<sequence length="95" mass="10616">MEELKFLQELMILFINHSEAPSRGESPIKPLCEDNLKCAKRTKYGWNVEHVSINVEKPKRYSSALGSANQLNVSVLPIKASEEIKMATASNATKL</sequence>
<organism evidence="1 2">
    <name type="scientific">Oesophagostomum dentatum</name>
    <name type="common">Nodular worm</name>
    <dbReference type="NCBI Taxonomy" id="61180"/>
    <lineage>
        <taxon>Eukaryota</taxon>
        <taxon>Metazoa</taxon>
        <taxon>Ecdysozoa</taxon>
        <taxon>Nematoda</taxon>
        <taxon>Chromadorea</taxon>
        <taxon>Rhabditida</taxon>
        <taxon>Rhabditina</taxon>
        <taxon>Rhabditomorpha</taxon>
        <taxon>Strongyloidea</taxon>
        <taxon>Strongylidae</taxon>
        <taxon>Oesophagostomum</taxon>
    </lineage>
</organism>
<accession>A0A0B1SRZ1</accession>
<gene>
    <name evidence="1" type="ORF">OESDEN_12516</name>
</gene>
<keyword evidence="2" id="KW-1185">Reference proteome</keyword>
<protein>
    <submittedName>
        <fullName evidence="1">Uncharacterized protein</fullName>
    </submittedName>
</protein>
<dbReference type="AlphaFoldDB" id="A0A0B1SRZ1"/>